<dbReference type="InterPro" id="IPR038375">
    <property type="entry name" value="NDUFAF7_sf"/>
</dbReference>
<dbReference type="GO" id="GO:0035243">
    <property type="term" value="F:protein-arginine omega-N symmetric methyltransferase activity"/>
    <property type="evidence" value="ECO:0007669"/>
    <property type="project" value="TreeGrafter"/>
</dbReference>
<dbReference type="PANTHER" id="PTHR12049:SF7">
    <property type="entry name" value="PROTEIN ARGININE METHYLTRANSFERASE NDUFAF7, MITOCHONDRIAL"/>
    <property type="match status" value="1"/>
</dbReference>
<reference evidence="4" key="1">
    <citation type="submission" date="2019-03" db="EMBL/GenBank/DDBJ databases">
        <title>Complete genome of Methylacidiphilum kamchatkense Kam1.</title>
        <authorList>
            <person name="Kruse T."/>
            <person name="Murarilal Ratnadevi C."/>
            <person name="Erikstad H.-A."/>
            <person name="Birkeland N.-K."/>
        </authorList>
    </citation>
    <scope>NUCLEOTIDE SEQUENCE [LARGE SCALE GENOMIC DNA]</scope>
    <source>
        <strain evidence="4">kam1</strain>
    </source>
</reference>
<dbReference type="STRING" id="1202785.A946_07845"/>
<keyword evidence="2 3" id="KW-0808">Transferase</keyword>
<name>A0A516TLT8_9BACT</name>
<accession>A0A516TLT8</accession>
<evidence type="ECO:0000256" key="2">
    <source>
        <dbReference type="ARBA" id="ARBA00022679"/>
    </source>
</evidence>
<organism evidence="3 4">
    <name type="scientific">Methylacidiphilum kamchatkense Kam1</name>
    <dbReference type="NCBI Taxonomy" id="1202785"/>
    <lineage>
        <taxon>Bacteria</taxon>
        <taxon>Pseudomonadati</taxon>
        <taxon>Verrucomicrobiota</taxon>
        <taxon>Methylacidiphilae</taxon>
        <taxon>Methylacidiphilales</taxon>
        <taxon>Methylacidiphilaceae</taxon>
        <taxon>Methylacidiphilum (ex Ratnadevi et al. 2023)</taxon>
    </lineage>
</organism>
<dbReference type="EMBL" id="CP037899">
    <property type="protein sequence ID" value="QDQ42205.1"/>
    <property type="molecule type" value="Genomic_DNA"/>
</dbReference>
<proteinExistence type="predicted"/>
<dbReference type="KEGG" id="mkc:kam1_973"/>
<dbReference type="Gene3D" id="3.40.50.12710">
    <property type="match status" value="1"/>
</dbReference>
<dbReference type="SUPFAM" id="SSF53335">
    <property type="entry name" value="S-adenosyl-L-methionine-dependent methyltransferases"/>
    <property type="match status" value="1"/>
</dbReference>
<evidence type="ECO:0000256" key="1">
    <source>
        <dbReference type="ARBA" id="ARBA00022603"/>
    </source>
</evidence>
<sequence>MNTAKKSQPFFLSEIFSIIKEKGPIPFNEYMALHLGHPKYGYYVQGTKKRIGKNEDFFTSVSVGTLFGDFLAMQCTEVWKQLGKRDSLWILEAGAGGGELACDIVDWLDKNESELSKNLSYLFLEPFSYNQIQQKKEIHQRIGTTDRFFWITEWEDLPMLSDFTILIANEFLDSLPVKRISFQKGKWMEHYVGINHENKLCFIDLPVKENSQLAWMIDELGIPKIEGYTTEIHLEAMEWIKKASAKTSSSLFFIIDYGLTKEEYFAPWRSKGTLRCYKSHQVFANPLLFPADCDITTHLNFGLILKAAEESGLEAIGWLNQHHFFMGLLDKMCIIDPLFLVKNPKRESWIRKFFMLSHPHFMGENFKFLLLVKNPSQPLCLSGLKFCRSKRP</sequence>
<dbReference type="AlphaFoldDB" id="A0A516TLT8"/>
<dbReference type="GO" id="GO:0032259">
    <property type="term" value="P:methylation"/>
    <property type="evidence" value="ECO:0007669"/>
    <property type="project" value="UniProtKB-KW"/>
</dbReference>
<dbReference type="PANTHER" id="PTHR12049">
    <property type="entry name" value="PROTEIN ARGININE METHYLTRANSFERASE NDUFAF7, MITOCHONDRIAL"/>
    <property type="match status" value="1"/>
</dbReference>
<gene>
    <name evidence="3" type="ORF">kam1_973</name>
</gene>
<evidence type="ECO:0000313" key="4">
    <source>
        <dbReference type="Proteomes" id="UP000315925"/>
    </source>
</evidence>
<keyword evidence="1 3" id="KW-0489">Methyltransferase</keyword>
<evidence type="ECO:0000313" key="3">
    <source>
        <dbReference type="EMBL" id="QDQ42205.1"/>
    </source>
</evidence>
<dbReference type="InterPro" id="IPR029063">
    <property type="entry name" value="SAM-dependent_MTases_sf"/>
</dbReference>
<dbReference type="Proteomes" id="UP000315925">
    <property type="component" value="Chromosome"/>
</dbReference>
<dbReference type="InterPro" id="IPR003788">
    <property type="entry name" value="NDUFAF7"/>
</dbReference>
<protein>
    <submittedName>
        <fullName evidence="3">SAM-dependent MidA family methyltransferase</fullName>
    </submittedName>
</protein>
<dbReference type="Pfam" id="PF02636">
    <property type="entry name" value="Methyltransf_28"/>
    <property type="match status" value="1"/>
</dbReference>